<comment type="caution">
    <text evidence="2">The sequence shown here is derived from an EMBL/GenBank/DDBJ whole genome shotgun (WGS) entry which is preliminary data.</text>
</comment>
<feature type="transmembrane region" description="Helical" evidence="1">
    <location>
        <begin position="7"/>
        <end position="24"/>
    </location>
</feature>
<protein>
    <submittedName>
        <fullName evidence="2">Uncharacterized protein</fullName>
    </submittedName>
</protein>
<dbReference type="EMBL" id="SMAL01000003">
    <property type="protein sequence ID" value="TCT15586.1"/>
    <property type="molecule type" value="Genomic_DNA"/>
</dbReference>
<reference evidence="2 3" key="1">
    <citation type="submission" date="2019-03" db="EMBL/GenBank/DDBJ databases">
        <title>Genomic Encyclopedia of Type Strains, Phase IV (KMG-IV): sequencing the most valuable type-strain genomes for metagenomic binning, comparative biology and taxonomic classification.</title>
        <authorList>
            <person name="Goeker M."/>
        </authorList>
    </citation>
    <scope>NUCLEOTIDE SEQUENCE [LARGE SCALE GENOMIC DNA]</scope>
    <source>
        <strain evidence="2 3">DSM 24629</strain>
    </source>
</reference>
<evidence type="ECO:0000256" key="1">
    <source>
        <dbReference type="SAM" id="Phobius"/>
    </source>
</evidence>
<dbReference type="RefSeq" id="WP_132251406.1">
    <property type="nucleotide sequence ID" value="NZ_SMAL01000003.1"/>
</dbReference>
<keyword evidence="1" id="KW-0812">Transmembrane</keyword>
<dbReference type="Proteomes" id="UP000294902">
    <property type="component" value="Unassembled WGS sequence"/>
</dbReference>
<accession>A0A4R3MLL3</accession>
<gene>
    <name evidence="2" type="ORF">EDC18_103294</name>
</gene>
<organism evidence="2 3">
    <name type="scientific">Natranaerovirga pectinivora</name>
    <dbReference type="NCBI Taxonomy" id="682400"/>
    <lineage>
        <taxon>Bacteria</taxon>
        <taxon>Bacillati</taxon>
        <taxon>Bacillota</taxon>
        <taxon>Clostridia</taxon>
        <taxon>Lachnospirales</taxon>
        <taxon>Natranaerovirgaceae</taxon>
        <taxon>Natranaerovirga</taxon>
    </lineage>
</organism>
<proteinExistence type="predicted"/>
<keyword evidence="1" id="KW-0472">Membrane</keyword>
<name>A0A4R3MLL3_9FIRM</name>
<dbReference type="AlphaFoldDB" id="A0A4R3MLL3"/>
<evidence type="ECO:0000313" key="3">
    <source>
        <dbReference type="Proteomes" id="UP000294902"/>
    </source>
</evidence>
<keyword evidence="3" id="KW-1185">Reference proteome</keyword>
<keyword evidence="1" id="KW-1133">Transmembrane helix</keyword>
<evidence type="ECO:0000313" key="2">
    <source>
        <dbReference type="EMBL" id="TCT15586.1"/>
    </source>
</evidence>
<sequence>MTRKKKILLGVIAFFILIITYNFIPKSLTWIIYSNQANIKNIIVKDGSSGYEFTLDDDAKEQVLNYLYSVRYRRKIDLKASGGWSYRLELSSFFGKRTITLEGDDALRIGRKAFITLDAEAIKNLRDYLDEINEFIPF</sequence>